<sequence length="91" mass="10231">MDRYQSNRPSQASATTTCQKCLKKGHYSYECTAPRQDRPYVSRPSRSQQFSNPKLAPKLSAVLPPADPKPEVKSVEMKAYSVLSTHLNMQS</sequence>
<evidence type="ECO:0000313" key="3">
    <source>
        <dbReference type="Proteomes" id="UP000756132"/>
    </source>
</evidence>
<dbReference type="GO" id="GO:0008270">
    <property type="term" value="F:zinc ion binding"/>
    <property type="evidence" value="ECO:0007669"/>
    <property type="project" value="InterPro"/>
</dbReference>
<dbReference type="Pfam" id="PF13917">
    <property type="entry name" value="zf-CCHC_3"/>
    <property type="match status" value="1"/>
</dbReference>
<dbReference type="InterPro" id="IPR036875">
    <property type="entry name" value="Znf_CCHC_sf"/>
</dbReference>
<evidence type="ECO:0008006" key="4">
    <source>
        <dbReference type="Google" id="ProtNLM"/>
    </source>
</evidence>
<proteinExistence type="predicted"/>
<dbReference type="Gene3D" id="4.10.60.10">
    <property type="entry name" value="Zinc finger, CCHC-type"/>
    <property type="match status" value="1"/>
</dbReference>
<protein>
    <recommendedName>
        <fullName evidence="4">Zinc knuckle-domain-containing protein</fullName>
    </recommendedName>
</protein>
<evidence type="ECO:0000256" key="1">
    <source>
        <dbReference type="SAM" id="MobiDB-lite"/>
    </source>
</evidence>
<dbReference type="GO" id="GO:0003676">
    <property type="term" value="F:nucleic acid binding"/>
    <property type="evidence" value="ECO:0007669"/>
    <property type="project" value="InterPro"/>
</dbReference>
<keyword evidence="3" id="KW-1185">Reference proteome</keyword>
<accession>A0A9Q8UVR3</accession>
<gene>
    <name evidence="2" type="ORF">CLAFUR5_13445</name>
</gene>
<organism evidence="2 3">
    <name type="scientific">Passalora fulva</name>
    <name type="common">Tomato leaf mold</name>
    <name type="synonym">Cladosporium fulvum</name>
    <dbReference type="NCBI Taxonomy" id="5499"/>
    <lineage>
        <taxon>Eukaryota</taxon>
        <taxon>Fungi</taxon>
        <taxon>Dikarya</taxon>
        <taxon>Ascomycota</taxon>
        <taxon>Pezizomycotina</taxon>
        <taxon>Dothideomycetes</taxon>
        <taxon>Dothideomycetidae</taxon>
        <taxon>Mycosphaerellales</taxon>
        <taxon>Mycosphaerellaceae</taxon>
        <taxon>Fulvia</taxon>
    </lineage>
</organism>
<dbReference type="Proteomes" id="UP000756132">
    <property type="component" value="Chromosome 12"/>
</dbReference>
<dbReference type="OrthoDB" id="437973at2759"/>
<evidence type="ECO:0000313" key="2">
    <source>
        <dbReference type="EMBL" id="UJO24251.1"/>
    </source>
</evidence>
<reference evidence="2" key="1">
    <citation type="submission" date="2021-12" db="EMBL/GenBank/DDBJ databases">
        <authorList>
            <person name="Zaccaron A."/>
            <person name="Stergiopoulos I."/>
        </authorList>
    </citation>
    <scope>NUCLEOTIDE SEQUENCE</scope>
    <source>
        <strain evidence="2">Race5_Kim</strain>
    </source>
</reference>
<dbReference type="AlphaFoldDB" id="A0A9Q8UVR3"/>
<feature type="region of interest" description="Disordered" evidence="1">
    <location>
        <begin position="36"/>
        <end position="70"/>
    </location>
</feature>
<dbReference type="KEGG" id="ffu:CLAFUR5_13445"/>
<reference evidence="2" key="2">
    <citation type="journal article" date="2022" name="Microb. Genom.">
        <title>A chromosome-scale genome assembly of the tomato pathogen Cladosporium fulvum reveals a compartmentalized genome architecture and the presence of a dispensable chromosome.</title>
        <authorList>
            <person name="Zaccaron A.Z."/>
            <person name="Chen L.H."/>
            <person name="Samaras A."/>
            <person name="Stergiopoulos I."/>
        </authorList>
    </citation>
    <scope>NUCLEOTIDE SEQUENCE</scope>
    <source>
        <strain evidence="2">Race5_Kim</strain>
    </source>
</reference>
<name>A0A9Q8UVR3_PASFU</name>
<dbReference type="EMBL" id="CP090174">
    <property type="protein sequence ID" value="UJO24251.1"/>
    <property type="molecule type" value="Genomic_DNA"/>
</dbReference>
<dbReference type="GeneID" id="71993323"/>
<dbReference type="RefSeq" id="XP_047768617.1">
    <property type="nucleotide sequence ID" value="XM_047912593.1"/>
</dbReference>
<dbReference type="SUPFAM" id="SSF57756">
    <property type="entry name" value="Retrovirus zinc finger-like domains"/>
    <property type="match status" value="1"/>
</dbReference>